<evidence type="ECO:0000313" key="3">
    <source>
        <dbReference type="Proteomes" id="UP000594638"/>
    </source>
</evidence>
<dbReference type="SUPFAM" id="SSF52540">
    <property type="entry name" value="P-loop containing nucleoside triphosphate hydrolases"/>
    <property type="match status" value="1"/>
</dbReference>
<dbReference type="PRINTS" id="PR00364">
    <property type="entry name" value="DISEASERSIST"/>
</dbReference>
<dbReference type="Gramene" id="OE9A029662T1">
    <property type="protein sequence ID" value="OE9A029662C1"/>
    <property type="gene ID" value="OE9A029662"/>
</dbReference>
<feature type="domain" description="NB-ARC" evidence="1">
    <location>
        <begin position="86"/>
        <end position="194"/>
    </location>
</feature>
<dbReference type="AlphaFoldDB" id="A0A8S0RUD3"/>
<dbReference type="Proteomes" id="UP000594638">
    <property type="component" value="Unassembled WGS sequence"/>
</dbReference>
<dbReference type="PANTHER" id="PTHR19338:SF73">
    <property type="entry name" value="DISEASE RESISTANCE PROTEIN RGA2-LIKE"/>
    <property type="match status" value="1"/>
</dbReference>
<reference evidence="2 3" key="1">
    <citation type="submission" date="2019-12" db="EMBL/GenBank/DDBJ databases">
        <authorList>
            <person name="Alioto T."/>
            <person name="Alioto T."/>
            <person name="Gomez Garrido J."/>
        </authorList>
    </citation>
    <scope>NUCLEOTIDE SEQUENCE [LARGE SCALE GENOMIC DNA]</scope>
</reference>
<name>A0A8S0RUD3_OLEEU</name>
<dbReference type="EMBL" id="CACTIH010003715">
    <property type="protein sequence ID" value="CAA2982979.1"/>
    <property type="molecule type" value="Genomic_DNA"/>
</dbReference>
<sequence>MLQMSDIAYEVEYVINSFPHVWYLTLRLPQLIKKIQLIKMAIKDMKNSIDAAGIPEVAKYPVEQVSSQSTKYPVLGNIVLGFEKVANESLEQLVRGLDHLQIISIFGMPGLGKTTLANKLYNDPSIVDHFDKRSWCVVSQTFNKKNLLIEILSSMDPDQRETFMDMEEESLVEKLYKTLKELRYLIVMDDIWDINV</sequence>
<keyword evidence="3" id="KW-1185">Reference proteome</keyword>
<gene>
    <name evidence="2" type="ORF">OLEA9_A029662</name>
</gene>
<dbReference type="InterPro" id="IPR027417">
    <property type="entry name" value="P-loop_NTPase"/>
</dbReference>
<dbReference type="GO" id="GO:0043531">
    <property type="term" value="F:ADP binding"/>
    <property type="evidence" value="ECO:0007669"/>
    <property type="project" value="InterPro"/>
</dbReference>
<dbReference type="PANTHER" id="PTHR19338">
    <property type="entry name" value="TRANSLOCASE OF INNER MITOCHONDRIAL MEMBRANE 13 HOMOLOG"/>
    <property type="match status" value="1"/>
</dbReference>
<dbReference type="Pfam" id="PF00931">
    <property type="entry name" value="NB-ARC"/>
    <property type="match status" value="1"/>
</dbReference>
<dbReference type="OrthoDB" id="1750347at2759"/>
<proteinExistence type="predicted"/>
<protein>
    <submittedName>
        <fullName evidence="2">Late blight resistance homolog R1A-3 isoform X1</fullName>
    </submittedName>
</protein>
<accession>A0A8S0RUD3</accession>
<evidence type="ECO:0000313" key="2">
    <source>
        <dbReference type="EMBL" id="CAA2982979.1"/>
    </source>
</evidence>
<evidence type="ECO:0000259" key="1">
    <source>
        <dbReference type="Pfam" id="PF00931"/>
    </source>
</evidence>
<organism evidence="2 3">
    <name type="scientific">Olea europaea subsp. europaea</name>
    <dbReference type="NCBI Taxonomy" id="158383"/>
    <lineage>
        <taxon>Eukaryota</taxon>
        <taxon>Viridiplantae</taxon>
        <taxon>Streptophyta</taxon>
        <taxon>Embryophyta</taxon>
        <taxon>Tracheophyta</taxon>
        <taxon>Spermatophyta</taxon>
        <taxon>Magnoliopsida</taxon>
        <taxon>eudicotyledons</taxon>
        <taxon>Gunneridae</taxon>
        <taxon>Pentapetalae</taxon>
        <taxon>asterids</taxon>
        <taxon>lamiids</taxon>
        <taxon>Lamiales</taxon>
        <taxon>Oleaceae</taxon>
        <taxon>Oleeae</taxon>
        <taxon>Olea</taxon>
    </lineage>
</organism>
<dbReference type="InterPro" id="IPR002182">
    <property type="entry name" value="NB-ARC"/>
</dbReference>
<dbReference type="Gene3D" id="3.40.50.300">
    <property type="entry name" value="P-loop containing nucleotide triphosphate hydrolases"/>
    <property type="match status" value="1"/>
</dbReference>
<comment type="caution">
    <text evidence="2">The sequence shown here is derived from an EMBL/GenBank/DDBJ whole genome shotgun (WGS) entry which is preliminary data.</text>
</comment>